<dbReference type="InterPro" id="IPR048448">
    <property type="entry name" value="DnaX-like_C"/>
</dbReference>
<gene>
    <name evidence="2" type="ORF">SDC9_206760</name>
</gene>
<protein>
    <recommendedName>
        <fullName evidence="1">DNA polymerase III subunit tau-like C-terminal domain-containing protein</fullName>
    </recommendedName>
</protein>
<evidence type="ECO:0000313" key="2">
    <source>
        <dbReference type="EMBL" id="MPN59042.1"/>
    </source>
</evidence>
<dbReference type="AlphaFoldDB" id="A0A645J7D4"/>
<name>A0A645J7D4_9ZZZZ</name>
<dbReference type="EMBL" id="VSSQ01132549">
    <property type="protein sequence ID" value="MPN59042.1"/>
    <property type="molecule type" value="Genomic_DNA"/>
</dbReference>
<feature type="domain" description="DNA polymerase III subunit tau-like C-terminal" evidence="1">
    <location>
        <begin position="2"/>
        <end position="71"/>
    </location>
</feature>
<comment type="caution">
    <text evidence="2">The sequence shown here is derived from an EMBL/GenBank/DDBJ whole genome shotgun (WGS) entry which is preliminary data.</text>
</comment>
<accession>A0A645J7D4</accession>
<organism evidence="2">
    <name type="scientific">bioreactor metagenome</name>
    <dbReference type="NCBI Taxonomy" id="1076179"/>
    <lineage>
        <taxon>unclassified sequences</taxon>
        <taxon>metagenomes</taxon>
        <taxon>ecological metagenomes</taxon>
    </lineage>
</organism>
<reference evidence="2" key="1">
    <citation type="submission" date="2019-08" db="EMBL/GenBank/DDBJ databases">
        <authorList>
            <person name="Kucharzyk K."/>
            <person name="Murdoch R.W."/>
            <person name="Higgins S."/>
            <person name="Loffler F."/>
        </authorList>
    </citation>
    <scope>NUCLEOTIDE SEQUENCE</scope>
</reference>
<dbReference type="Pfam" id="PF20964">
    <property type="entry name" value="DnaX_C"/>
    <property type="match status" value="1"/>
</dbReference>
<evidence type="ECO:0000259" key="1">
    <source>
        <dbReference type="Pfam" id="PF20964"/>
    </source>
</evidence>
<sequence length="92" mass="10700">MEGKPADLREQKLYVVFKEGFSFHRDKVDQPENRETIEKVLQEVLGTPLQMQNMMENEWEGLKPEINQEVNNPIVKKAEDIFGADLVVVKQD</sequence>
<proteinExistence type="predicted"/>